<comment type="caution">
    <text evidence="1">The sequence shown here is derived from an EMBL/GenBank/DDBJ whole genome shotgun (WGS) entry which is preliminary data.</text>
</comment>
<name>A0ABS6WH88_9BIFI</name>
<dbReference type="EMBL" id="JAHBBH010000042">
    <property type="protein sequence ID" value="MBW3093419.1"/>
    <property type="molecule type" value="Genomic_DNA"/>
</dbReference>
<sequence>LQTELGWKPQHTDFQKGLEQTIAWYTENRAWWEPAKAATEAKYKAQGQ</sequence>
<dbReference type="InterPro" id="IPR036291">
    <property type="entry name" value="NAD(P)-bd_dom_sf"/>
</dbReference>
<dbReference type="Proteomes" id="UP000700815">
    <property type="component" value="Unassembled WGS sequence"/>
</dbReference>
<dbReference type="Gene3D" id="3.90.25.10">
    <property type="entry name" value="UDP-galactose 4-epimerase, domain 1"/>
    <property type="match status" value="1"/>
</dbReference>
<feature type="non-terminal residue" evidence="1">
    <location>
        <position position="1"/>
    </location>
</feature>
<gene>
    <name evidence="1" type="ORF">KIH79_10905</name>
</gene>
<dbReference type="SUPFAM" id="SSF51735">
    <property type="entry name" value="NAD(P)-binding Rossmann-fold domains"/>
    <property type="match status" value="1"/>
</dbReference>
<evidence type="ECO:0000313" key="2">
    <source>
        <dbReference type="Proteomes" id="UP000700815"/>
    </source>
</evidence>
<reference evidence="1 2" key="1">
    <citation type="submission" date="2021-05" db="EMBL/GenBank/DDBJ databases">
        <title>Phylogenetic classification of ten novel species belonging to the genus Bifidobacterium comprising B. colchicus sp. nov., B. abeli sp. nov., B. bicoloris sp. nov., B. guerezis sp. nov., B. rosaliae sp. nov., B. santillanensis sp. nov., B. argentati sp. nov., B. amazzoni sp. nov., B. pluviali sp. nov., and B. pinnaculum sp. nov.</title>
        <authorList>
            <person name="Lugli G.A."/>
            <person name="Ruiz Garcia L."/>
            <person name="Margolles A."/>
            <person name="Ventura M."/>
        </authorList>
    </citation>
    <scope>NUCLEOTIDE SEQUENCE [LARGE SCALE GENOMIC DNA]</scope>
    <source>
        <strain evidence="1 2">82T10</strain>
    </source>
</reference>
<accession>A0ABS6WH88</accession>
<proteinExistence type="predicted"/>
<keyword evidence="2" id="KW-1185">Reference proteome</keyword>
<protein>
    <submittedName>
        <fullName evidence="1">dTDP-glucose 4,6-dehydratase</fullName>
    </submittedName>
</protein>
<organism evidence="1 2">
    <name type="scientific">Bifidobacterium miconis</name>
    <dbReference type="NCBI Taxonomy" id="2834435"/>
    <lineage>
        <taxon>Bacteria</taxon>
        <taxon>Bacillati</taxon>
        <taxon>Actinomycetota</taxon>
        <taxon>Actinomycetes</taxon>
        <taxon>Bifidobacteriales</taxon>
        <taxon>Bifidobacteriaceae</taxon>
        <taxon>Bifidobacterium</taxon>
    </lineage>
</organism>
<evidence type="ECO:0000313" key="1">
    <source>
        <dbReference type="EMBL" id="MBW3093419.1"/>
    </source>
</evidence>